<dbReference type="Pfam" id="PF16810">
    <property type="entry name" value="RXLR"/>
    <property type="match status" value="1"/>
</dbReference>
<name>B2C6F3_PHYSO</name>
<dbReference type="AlphaFoldDB" id="B2C6F3"/>
<reference evidence="7" key="2">
    <citation type="journal article" date="2011" name="Plant Cell">
        <title>Transcriptional programming and functional interactions within the Phytophthora sojae RXLR effector repertoire.</title>
        <authorList>
            <person name="Wang Q."/>
            <person name="Han C."/>
            <person name="Ferreira A.O."/>
            <person name="Yu X."/>
            <person name="Ye W."/>
            <person name="Tripathy S."/>
            <person name="Kale S.D."/>
            <person name="Gu B."/>
            <person name="Sheng Y."/>
            <person name="Sui Y."/>
            <person name="Wang X."/>
            <person name="Zhang Z."/>
            <person name="Cheng B."/>
            <person name="Dong S."/>
            <person name="Shan W."/>
            <person name="Zheng X."/>
            <person name="Dou D."/>
            <person name="Tyler B.M."/>
            <person name="Wang Y."/>
        </authorList>
    </citation>
    <scope>NUCLEOTIDE SEQUENCE</scope>
    <source>
        <strain evidence="7">P7076</strain>
    </source>
</reference>
<evidence type="ECO:0000256" key="5">
    <source>
        <dbReference type="SAM" id="SignalP"/>
    </source>
</evidence>
<evidence type="ECO:0000313" key="7">
    <source>
        <dbReference type="EMBL" id="AEK80801.1"/>
    </source>
</evidence>
<dbReference type="VEuPathDB" id="FungiDB:PHYSODRAFT_286219"/>
<accession>B2C6F3</accession>
<organism evidence="6">
    <name type="scientific">Phytophthora sojae</name>
    <name type="common">Soybean stem and root rot agent</name>
    <name type="synonym">Phytophthora megasperma f. sp. glycines</name>
    <dbReference type="NCBI Taxonomy" id="67593"/>
    <lineage>
        <taxon>Eukaryota</taxon>
        <taxon>Sar</taxon>
        <taxon>Stramenopiles</taxon>
        <taxon>Oomycota</taxon>
        <taxon>Peronosporomycetes</taxon>
        <taxon>Peronosporales</taxon>
        <taxon>Peronosporaceae</taxon>
        <taxon>Phytophthora</taxon>
    </lineage>
</organism>
<feature type="signal peptide" evidence="5">
    <location>
        <begin position="1"/>
        <end position="23"/>
    </location>
</feature>
<dbReference type="RefSeq" id="XP_009528641.1">
    <property type="nucleotide sequence ID" value="XM_009530346.1"/>
</dbReference>
<reference evidence="6" key="1">
    <citation type="journal article" date="2008" name="Plant Cell">
        <title>Conserved C-terminal motifs required for avirulence and suppression of cell death by Phytophthora sojae effector Avr1b.</title>
        <authorList>
            <person name="Dou D."/>
            <person name="Kale S.D."/>
            <person name="Wang X."/>
            <person name="Chen Y."/>
            <person name="Wang Q."/>
            <person name="Wang X."/>
            <person name="Jiang R.H."/>
            <person name="Arredondo F.D."/>
            <person name="Anderson R.G."/>
            <person name="Thakur P.B."/>
            <person name="McDowell J.M."/>
            <person name="Wang Y."/>
            <person name="Tyler B.M."/>
        </authorList>
    </citation>
    <scope>NUCLEOTIDE SEQUENCE</scope>
</reference>
<comment type="similarity">
    <text evidence="2">Belongs to the RxLR effector family.</text>
</comment>
<evidence type="ECO:0000256" key="1">
    <source>
        <dbReference type="ARBA" id="ARBA00004613"/>
    </source>
</evidence>
<dbReference type="PHI-base" id="PHI:4753"/>
<protein>
    <submittedName>
        <fullName evidence="6">Avh163</fullName>
    </submittedName>
</protein>
<proteinExistence type="inferred from homology"/>
<evidence type="ECO:0000256" key="4">
    <source>
        <dbReference type="ARBA" id="ARBA00022729"/>
    </source>
</evidence>
<sequence length="504" mass="56717">MRLSSFALLATAAFLAIVPNVSAATVSALQLPAAMHSSTDDFITPKRMVRGYDDGDEDRAGMDKVAGLAKESVSKLAKASSYWARRMNVGQVMDKLKFGDDIVATLENPKINTFATYIELHNSMNSKNKLSVVGTLSARYGDDAVARALVTVQRKNDAATRDLMVNLRKQQINDWLDSKSVDDVFKLLKLRADGYEALTSRKLEVFEEYIKAFNSKTGRQVSLYSALKTGFGGDSQLASILQRAKTDFRTQQKAVQLEDQMIKHWIGRKLQPEHVLEELKLNGDATNALMSNNLWALDNFITAFNKKNPNMKTSLLSTLTNHYGDEKMSRALVTAMRDPNTRETATRLQTKQLQGWWDSEKSIDDVFVNVLKLKENPTLTIASRKLDTLNEYIKLVNIKTSSRITLLQTLTKHLGDGDLAISLVMGKTVQSTHVRSRAEKLQTAQFKKWDNDGYDNISVLTQIFKLDETELNKATYLQKTVSDEFKAFYTRVHHVDTNVTPRRS</sequence>
<evidence type="ECO:0000256" key="3">
    <source>
        <dbReference type="ARBA" id="ARBA00022525"/>
    </source>
</evidence>
<dbReference type="EMBL" id="JN253988">
    <property type="protein sequence ID" value="AEK80801.1"/>
    <property type="molecule type" value="Genomic_DNA"/>
</dbReference>
<dbReference type="KEGG" id="psoj:PHYSODRAFT_286219"/>
<dbReference type="InterPro" id="IPR031825">
    <property type="entry name" value="RXLR"/>
</dbReference>
<comment type="subcellular location">
    <subcellularLocation>
        <location evidence="1">Secreted</location>
    </subcellularLocation>
</comment>
<dbReference type="OrthoDB" id="128648at2759"/>
<dbReference type="SMR" id="B2C6F3"/>
<dbReference type="EMBL" id="EU282485">
    <property type="protein sequence ID" value="ABZ10804.1"/>
    <property type="molecule type" value="Genomic_DNA"/>
</dbReference>
<dbReference type="HOGENOM" id="CLU_021192_3_1_1"/>
<evidence type="ECO:0000256" key="2">
    <source>
        <dbReference type="ARBA" id="ARBA00010400"/>
    </source>
</evidence>
<feature type="chain" id="PRO_5007639371" evidence="5">
    <location>
        <begin position="24"/>
        <end position="504"/>
    </location>
</feature>
<keyword evidence="4 5" id="KW-0732">Signal</keyword>
<dbReference type="OMA" id="ENPDHKT"/>
<gene>
    <name evidence="7" type="primary">Avh</name>
</gene>
<keyword evidence="3" id="KW-0964">Secreted</keyword>
<evidence type="ECO:0000313" key="6">
    <source>
        <dbReference type="EMBL" id="ABZ10804.1"/>
    </source>
</evidence>